<dbReference type="GO" id="GO:0000070">
    <property type="term" value="P:mitotic sister chromatid segregation"/>
    <property type="evidence" value="ECO:0007669"/>
    <property type="project" value="TreeGrafter"/>
</dbReference>
<gene>
    <name evidence="2" type="ORF">F7725_019849</name>
</gene>
<evidence type="ECO:0000313" key="2">
    <source>
        <dbReference type="EMBL" id="KAF3850130.1"/>
    </source>
</evidence>
<accession>A0A7J5YL78</accession>
<evidence type="ECO:0000256" key="1">
    <source>
        <dbReference type="SAM" id="Coils"/>
    </source>
</evidence>
<keyword evidence="1" id="KW-0175">Coiled coil</keyword>
<dbReference type="GO" id="GO:0000776">
    <property type="term" value="C:kinetochore"/>
    <property type="evidence" value="ECO:0007669"/>
    <property type="project" value="InterPro"/>
</dbReference>
<organism evidence="2 3">
    <name type="scientific">Dissostichus mawsoni</name>
    <name type="common">Antarctic cod</name>
    <dbReference type="NCBI Taxonomy" id="36200"/>
    <lineage>
        <taxon>Eukaryota</taxon>
        <taxon>Metazoa</taxon>
        <taxon>Chordata</taxon>
        <taxon>Craniata</taxon>
        <taxon>Vertebrata</taxon>
        <taxon>Euteleostomi</taxon>
        <taxon>Actinopterygii</taxon>
        <taxon>Neopterygii</taxon>
        <taxon>Teleostei</taxon>
        <taxon>Neoteleostei</taxon>
        <taxon>Acanthomorphata</taxon>
        <taxon>Eupercaria</taxon>
        <taxon>Perciformes</taxon>
        <taxon>Notothenioidei</taxon>
        <taxon>Nototheniidae</taxon>
        <taxon>Dissostichus</taxon>
    </lineage>
</organism>
<dbReference type="GO" id="GO:0051988">
    <property type="term" value="P:regulation of attachment of spindle microtubules to kinetochore"/>
    <property type="evidence" value="ECO:0007669"/>
    <property type="project" value="InterPro"/>
</dbReference>
<dbReference type="GO" id="GO:0034451">
    <property type="term" value="C:centriolar satellite"/>
    <property type="evidence" value="ECO:0007669"/>
    <property type="project" value="TreeGrafter"/>
</dbReference>
<protein>
    <submittedName>
        <fullName evidence="2">Uncharacterized protein</fullName>
    </submittedName>
</protein>
<dbReference type="AlphaFoldDB" id="A0A7J5YL78"/>
<feature type="coiled-coil region" evidence="1">
    <location>
        <begin position="322"/>
        <end position="356"/>
    </location>
</feature>
<dbReference type="EMBL" id="JAAKFY010000011">
    <property type="protein sequence ID" value="KAF3850130.1"/>
    <property type="molecule type" value="Genomic_DNA"/>
</dbReference>
<reference evidence="2 3" key="1">
    <citation type="submission" date="2020-03" db="EMBL/GenBank/DDBJ databases">
        <title>Dissostichus mawsoni Genome sequencing and assembly.</title>
        <authorList>
            <person name="Park H."/>
        </authorList>
    </citation>
    <scope>NUCLEOTIDE SEQUENCE [LARGE SCALE GENOMIC DNA]</scope>
    <source>
        <strain evidence="2">DM0001</strain>
        <tissue evidence="2">Muscle</tissue>
    </source>
</reference>
<evidence type="ECO:0000313" key="3">
    <source>
        <dbReference type="Proteomes" id="UP000518266"/>
    </source>
</evidence>
<dbReference type="InterPro" id="IPR033373">
    <property type="entry name" value="SKAP"/>
</dbReference>
<name>A0A7J5YL78_DISMA</name>
<feature type="coiled-coil region" evidence="1">
    <location>
        <begin position="248"/>
        <end position="290"/>
    </location>
</feature>
<dbReference type="GO" id="GO:0007051">
    <property type="term" value="P:spindle organization"/>
    <property type="evidence" value="ECO:0007669"/>
    <property type="project" value="InterPro"/>
</dbReference>
<dbReference type="Proteomes" id="UP000518266">
    <property type="component" value="Unassembled WGS sequence"/>
</dbReference>
<dbReference type="PANTHER" id="PTHR31940:SF2">
    <property type="entry name" value="SMALL KINETOCHORE-ASSOCIATED PROTEIN"/>
    <property type="match status" value="1"/>
</dbReference>
<comment type="caution">
    <text evidence="2">The sequence shown here is derived from an EMBL/GenBank/DDBJ whole genome shotgun (WGS) entry which is preliminary data.</text>
</comment>
<dbReference type="PANTHER" id="PTHR31940">
    <property type="entry name" value="SMALL KINETOCHORE-ASSOCIATED PROTEIN"/>
    <property type="match status" value="1"/>
</dbReference>
<proteinExistence type="predicted"/>
<dbReference type="GO" id="GO:0035371">
    <property type="term" value="C:microtubule plus-end"/>
    <property type="evidence" value="ECO:0007669"/>
    <property type="project" value="TreeGrafter"/>
</dbReference>
<keyword evidence="3" id="KW-1185">Reference proteome</keyword>
<dbReference type="OrthoDB" id="9940269at2759"/>
<dbReference type="GO" id="GO:0072686">
    <property type="term" value="C:mitotic spindle"/>
    <property type="evidence" value="ECO:0007669"/>
    <property type="project" value="TreeGrafter"/>
</dbReference>
<sequence length="358" mass="39880">MATKARGREGQWRRITADRREVLAGLGYPYSDEFLLSLHTADAENIEPQTPHMFSRRSSSPSSRQRLTTRLTSCSSFTKQETIPQSCSVCLNSASSASPVQLFVCGKTKIKTTEVVTRFSSSTQTVFIWAMEMFPFSEDVPAAGVVLVVKGLTLGPDILEKLARKFSNPGCNKGIAEDMLLFSTVEFQFMLVGSKSRTLGVISLDASRAPKVFSPLAVVQLPTETKKTGDNVTRKNVAPKVPKGYGQQAGLKEQNQNLMATNEELQKNLSETQEKKLEKLHDKMKIKEKKLCVSTNLLNELKVFRDSASQQCARLEEIQPTVTDLTKAREHMKQEREDFSQEAAEMEHALKEAEALLL</sequence>